<dbReference type="PANTHER" id="PTHR12213:SF0">
    <property type="entry name" value="CORRINOID ADENOSYLTRANSFERASE MMAB"/>
    <property type="match status" value="1"/>
</dbReference>
<dbReference type="STRING" id="1121256.SAMN02746089_00462"/>
<feature type="domain" description="Cobalamin adenosyltransferase-like" evidence="14">
    <location>
        <begin position="3"/>
        <end position="158"/>
    </location>
</feature>
<dbReference type="Proteomes" id="UP000184088">
    <property type="component" value="Unassembled WGS sequence"/>
</dbReference>
<evidence type="ECO:0000256" key="2">
    <source>
        <dbReference type="ARBA" id="ARBA00007487"/>
    </source>
</evidence>
<keyword evidence="6 15" id="KW-0808">Transferase</keyword>
<dbReference type="Gene3D" id="3.30.450.150">
    <property type="entry name" value="Haem-degrading domain"/>
    <property type="match status" value="1"/>
</dbReference>
<organism evidence="15 16">
    <name type="scientific">Caldanaerobius fijiensis DSM 17918</name>
    <dbReference type="NCBI Taxonomy" id="1121256"/>
    <lineage>
        <taxon>Bacteria</taxon>
        <taxon>Bacillati</taxon>
        <taxon>Bacillota</taxon>
        <taxon>Clostridia</taxon>
        <taxon>Thermoanaerobacterales</taxon>
        <taxon>Thermoanaerobacteraceae</taxon>
        <taxon>Caldanaerobius</taxon>
    </lineage>
</organism>
<keyword evidence="16" id="KW-1185">Reference proteome</keyword>
<evidence type="ECO:0000256" key="6">
    <source>
        <dbReference type="ARBA" id="ARBA00022679"/>
    </source>
</evidence>
<dbReference type="PANTHER" id="PTHR12213">
    <property type="entry name" value="CORRINOID ADENOSYLTRANSFERASE"/>
    <property type="match status" value="1"/>
</dbReference>
<evidence type="ECO:0000256" key="1">
    <source>
        <dbReference type="ARBA" id="ARBA00005121"/>
    </source>
</evidence>
<dbReference type="EMBL" id="FQVH01000002">
    <property type="protein sequence ID" value="SHE55445.1"/>
    <property type="molecule type" value="Genomic_DNA"/>
</dbReference>
<evidence type="ECO:0000256" key="13">
    <source>
        <dbReference type="ARBA" id="ARBA00048692"/>
    </source>
</evidence>
<dbReference type="EC" id="2.5.1.17" evidence="3"/>
<keyword evidence="7" id="KW-0547">Nucleotide-binding</keyword>
<dbReference type="OrthoDB" id="9778896at2"/>
<dbReference type="InterPro" id="IPR016030">
    <property type="entry name" value="CblAdoTrfase-like"/>
</dbReference>
<dbReference type="AlphaFoldDB" id="A0A1M4UFH2"/>
<dbReference type="InterPro" id="IPR029499">
    <property type="entry name" value="PduO-typ"/>
</dbReference>
<gene>
    <name evidence="15" type="ORF">SAMN02746089_00462</name>
</gene>
<proteinExistence type="inferred from homology"/>
<evidence type="ECO:0000256" key="7">
    <source>
        <dbReference type="ARBA" id="ARBA00022741"/>
    </source>
</evidence>
<dbReference type="Gene3D" id="1.20.1200.10">
    <property type="entry name" value="Cobalamin adenosyltransferase-like"/>
    <property type="match status" value="1"/>
</dbReference>
<dbReference type="GO" id="GO:0008817">
    <property type="term" value="F:corrinoid adenosyltransferase activity"/>
    <property type="evidence" value="ECO:0007669"/>
    <property type="project" value="UniProtKB-EC"/>
</dbReference>
<dbReference type="GO" id="GO:0005524">
    <property type="term" value="F:ATP binding"/>
    <property type="evidence" value="ECO:0007669"/>
    <property type="project" value="UniProtKB-KW"/>
</dbReference>
<dbReference type="NCBIfam" id="TIGR00636">
    <property type="entry name" value="PduO_Nterm"/>
    <property type="match status" value="1"/>
</dbReference>
<evidence type="ECO:0000313" key="16">
    <source>
        <dbReference type="Proteomes" id="UP000184088"/>
    </source>
</evidence>
<sequence length="316" mass="34555">MKIYTRTGDDGTTSIAKNIRLPKDDIRIELLGSLDELNSALGIVKLYVNEEIKNIIEEFQRDMLNIGANIAGFDKNISPEKITYIEDLIDKYQQELSPQTGFIIPGKTFGSTYMDFARTIARKAERKAVALKKDGIKPEILKYLNRLSDLLYILARYIDHISLSDVVYANKKDNKRNGYLSLDVALKLIMVSQVLAREMGIPIVSAIADEAGNLIAFQRMDGAMIASINIAIDKAYSASILKMSTEEIGSLAQPGGPLYGINTTNDHRIITFGGGYPLKNKEVVIGGVGISGGTAEQDSQIAKAVALSCEEVMKGG</sequence>
<dbReference type="InterPro" id="IPR036451">
    <property type="entry name" value="CblAdoTrfase-like_sf"/>
</dbReference>
<name>A0A1M4UFH2_9THEO</name>
<dbReference type="InterPro" id="IPR038084">
    <property type="entry name" value="PduO/GlcC-like_sf"/>
</dbReference>
<dbReference type="Pfam" id="PF01923">
    <property type="entry name" value="Cob_adeno_trans"/>
    <property type="match status" value="1"/>
</dbReference>
<evidence type="ECO:0000256" key="4">
    <source>
        <dbReference type="ARBA" id="ARBA00020963"/>
    </source>
</evidence>
<evidence type="ECO:0000256" key="3">
    <source>
        <dbReference type="ARBA" id="ARBA00012454"/>
    </source>
</evidence>
<comment type="similarity">
    <text evidence="2">Belongs to the Cob(I)alamin adenosyltransferase family.</text>
</comment>
<evidence type="ECO:0000256" key="11">
    <source>
        <dbReference type="ARBA" id="ARBA00033354"/>
    </source>
</evidence>
<evidence type="ECO:0000256" key="8">
    <source>
        <dbReference type="ARBA" id="ARBA00022840"/>
    </source>
</evidence>
<evidence type="ECO:0000256" key="10">
    <source>
        <dbReference type="ARBA" id="ARBA00033334"/>
    </source>
</evidence>
<evidence type="ECO:0000256" key="9">
    <source>
        <dbReference type="ARBA" id="ARBA00031529"/>
    </source>
</evidence>
<dbReference type="InterPro" id="IPR005624">
    <property type="entry name" value="PduO/GlcC-like"/>
</dbReference>
<dbReference type="GO" id="GO:0009236">
    <property type="term" value="P:cobalamin biosynthetic process"/>
    <property type="evidence" value="ECO:0007669"/>
    <property type="project" value="UniProtKB-KW"/>
</dbReference>
<dbReference type="SUPFAM" id="SSF143744">
    <property type="entry name" value="GlcG-like"/>
    <property type="match status" value="1"/>
</dbReference>
<evidence type="ECO:0000313" key="15">
    <source>
        <dbReference type="EMBL" id="SHE55445.1"/>
    </source>
</evidence>
<dbReference type="Pfam" id="PF03928">
    <property type="entry name" value="HbpS-like"/>
    <property type="match status" value="1"/>
</dbReference>
<comment type="pathway">
    <text evidence="1">Cofactor biosynthesis; adenosylcobalamin biosynthesis; adenosylcobalamin from cob(II)yrinate a,c-diamide: step 2/7.</text>
</comment>
<protein>
    <recommendedName>
        <fullName evidence="4">Corrinoid adenosyltransferase</fullName>
        <ecNumber evidence="3">2.5.1.17</ecNumber>
    </recommendedName>
    <alternativeName>
        <fullName evidence="9">Cob(II)alamin adenosyltransferase</fullName>
    </alternativeName>
    <alternativeName>
        <fullName evidence="11">Cob(II)yrinic acid a,c-diamide adenosyltransferase</fullName>
    </alternativeName>
    <alternativeName>
        <fullName evidence="10">Cobinamide/cobalamin adenosyltransferase</fullName>
    </alternativeName>
</protein>
<evidence type="ECO:0000256" key="12">
    <source>
        <dbReference type="ARBA" id="ARBA00048555"/>
    </source>
</evidence>
<comment type="catalytic activity">
    <reaction evidence="13">
        <text>2 cob(II)alamin + reduced [electron-transfer flavoprotein] + 2 ATP = 2 adenosylcob(III)alamin + 2 triphosphate + oxidized [electron-transfer flavoprotein] + 3 H(+)</text>
        <dbReference type="Rhea" id="RHEA:28671"/>
        <dbReference type="Rhea" id="RHEA-COMP:10685"/>
        <dbReference type="Rhea" id="RHEA-COMP:10686"/>
        <dbReference type="ChEBI" id="CHEBI:15378"/>
        <dbReference type="ChEBI" id="CHEBI:16304"/>
        <dbReference type="ChEBI" id="CHEBI:18036"/>
        <dbReference type="ChEBI" id="CHEBI:18408"/>
        <dbReference type="ChEBI" id="CHEBI:30616"/>
        <dbReference type="ChEBI" id="CHEBI:57692"/>
        <dbReference type="ChEBI" id="CHEBI:58307"/>
        <dbReference type="EC" id="2.5.1.17"/>
    </reaction>
</comment>
<evidence type="ECO:0000256" key="5">
    <source>
        <dbReference type="ARBA" id="ARBA00022573"/>
    </source>
</evidence>
<keyword evidence="5" id="KW-0169">Cobalamin biosynthesis</keyword>
<dbReference type="RefSeq" id="WP_073341479.1">
    <property type="nucleotide sequence ID" value="NZ_FQVH01000002.1"/>
</dbReference>
<accession>A0A1M4UFH2</accession>
<comment type="catalytic activity">
    <reaction evidence="12">
        <text>2 cob(II)yrinate a,c diamide + reduced [electron-transfer flavoprotein] + 2 ATP = 2 adenosylcob(III)yrinate a,c-diamide + 2 triphosphate + oxidized [electron-transfer flavoprotein] + 3 H(+)</text>
        <dbReference type="Rhea" id="RHEA:11528"/>
        <dbReference type="Rhea" id="RHEA-COMP:10685"/>
        <dbReference type="Rhea" id="RHEA-COMP:10686"/>
        <dbReference type="ChEBI" id="CHEBI:15378"/>
        <dbReference type="ChEBI" id="CHEBI:18036"/>
        <dbReference type="ChEBI" id="CHEBI:30616"/>
        <dbReference type="ChEBI" id="CHEBI:57692"/>
        <dbReference type="ChEBI" id="CHEBI:58307"/>
        <dbReference type="ChEBI" id="CHEBI:58503"/>
        <dbReference type="ChEBI" id="CHEBI:58537"/>
        <dbReference type="EC" id="2.5.1.17"/>
    </reaction>
</comment>
<evidence type="ECO:0000259" key="14">
    <source>
        <dbReference type="Pfam" id="PF01923"/>
    </source>
</evidence>
<dbReference type="SUPFAM" id="SSF89028">
    <property type="entry name" value="Cobalamin adenosyltransferase-like"/>
    <property type="match status" value="1"/>
</dbReference>
<keyword evidence="8" id="KW-0067">ATP-binding</keyword>
<reference evidence="15 16" key="1">
    <citation type="submission" date="2016-11" db="EMBL/GenBank/DDBJ databases">
        <authorList>
            <person name="Jaros S."/>
            <person name="Januszkiewicz K."/>
            <person name="Wedrychowicz H."/>
        </authorList>
    </citation>
    <scope>NUCLEOTIDE SEQUENCE [LARGE SCALE GENOMIC DNA]</scope>
    <source>
        <strain evidence="15 16">DSM 17918</strain>
    </source>
</reference>